<organism evidence="8 9">
    <name type="scientific">Candidatus Nealsonbacteria bacterium CG_4_10_14_0_2_um_filter_38_17</name>
    <dbReference type="NCBI Taxonomy" id="1974680"/>
    <lineage>
        <taxon>Bacteria</taxon>
        <taxon>Candidatus Nealsoniibacteriota</taxon>
    </lineage>
</organism>
<comment type="caution">
    <text evidence="8">The sequence shown here is derived from an EMBL/GenBank/DDBJ whole genome shotgun (WGS) entry which is preliminary data.</text>
</comment>
<name>A0A2M7UYA0_9BACT</name>
<evidence type="ECO:0000256" key="1">
    <source>
        <dbReference type="ARBA" id="ARBA00011073"/>
    </source>
</evidence>
<dbReference type="InterPro" id="IPR000209">
    <property type="entry name" value="Peptidase_S8/S53_dom"/>
</dbReference>
<evidence type="ECO:0000256" key="3">
    <source>
        <dbReference type="ARBA" id="ARBA00022801"/>
    </source>
</evidence>
<feature type="domain" description="Peptidase S8/S53" evidence="7">
    <location>
        <begin position="150"/>
        <end position="386"/>
    </location>
</feature>
<dbReference type="InterPro" id="IPR023827">
    <property type="entry name" value="Peptidase_S8_Asp-AS"/>
</dbReference>
<feature type="active site" description="Charge relay system" evidence="5">
    <location>
        <position position="194"/>
    </location>
</feature>
<dbReference type="PANTHER" id="PTHR43806">
    <property type="entry name" value="PEPTIDASE S8"/>
    <property type="match status" value="1"/>
</dbReference>
<dbReference type="PROSITE" id="PS00137">
    <property type="entry name" value="SUBTILASE_HIS"/>
    <property type="match status" value="1"/>
</dbReference>
<dbReference type="PANTHER" id="PTHR43806:SF11">
    <property type="entry name" value="CEREVISIN-RELATED"/>
    <property type="match status" value="1"/>
</dbReference>
<comment type="similarity">
    <text evidence="1 5 6">Belongs to the peptidase S8 family.</text>
</comment>
<dbReference type="InterPro" id="IPR050131">
    <property type="entry name" value="Peptidase_S8_subtilisin-like"/>
</dbReference>
<dbReference type="PROSITE" id="PS00138">
    <property type="entry name" value="SUBTILASE_SER"/>
    <property type="match status" value="1"/>
</dbReference>
<evidence type="ECO:0000313" key="8">
    <source>
        <dbReference type="EMBL" id="PIZ88956.1"/>
    </source>
</evidence>
<evidence type="ECO:0000256" key="4">
    <source>
        <dbReference type="ARBA" id="ARBA00022825"/>
    </source>
</evidence>
<dbReference type="InterPro" id="IPR015500">
    <property type="entry name" value="Peptidase_S8_subtilisin-rel"/>
</dbReference>
<dbReference type="PROSITE" id="PS00136">
    <property type="entry name" value="SUBTILASE_ASP"/>
    <property type="match status" value="1"/>
</dbReference>
<reference evidence="9" key="1">
    <citation type="submission" date="2017-09" db="EMBL/GenBank/DDBJ databases">
        <title>Depth-based differentiation of microbial function through sediment-hosted aquifers and enrichment of novel symbionts in the deep terrestrial subsurface.</title>
        <authorList>
            <person name="Probst A.J."/>
            <person name="Ladd B."/>
            <person name="Jarett J.K."/>
            <person name="Geller-Mcgrath D.E."/>
            <person name="Sieber C.M.K."/>
            <person name="Emerson J.B."/>
            <person name="Anantharaman K."/>
            <person name="Thomas B.C."/>
            <person name="Malmstrom R."/>
            <person name="Stieglmeier M."/>
            <person name="Klingl A."/>
            <person name="Woyke T."/>
            <person name="Ryan C.M."/>
            <person name="Banfield J.F."/>
        </authorList>
    </citation>
    <scope>NUCLEOTIDE SEQUENCE [LARGE SCALE GENOMIC DNA]</scope>
</reference>
<accession>A0A2M7UYA0</accession>
<dbReference type="SUPFAM" id="SSF52743">
    <property type="entry name" value="Subtilisin-like"/>
    <property type="match status" value="1"/>
</dbReference>
<evidence type="ECO:0000256" key="6">
    <source>
        <dbReference type="RuleBase" id="RU003355"/>
    </source>
</evidence>
<evidence type="ECO:0000256" key="5">
    <source>
        <dbReference type="PROSITE-ProRule" id="PRU01240"/>
    </source>
</evidence>
<dbReference type="InterPro" id="IPR036852">
    <property type="entry name" value="Peptidase_S8/S53_dom_sf"/>
</dbReference>
<keyword evidence="3 5" id="KW-0378">Hydrolase</keyword>
<keyword evidence="2 5" id="KW-0645">Protease</keyword>
<proteinExistence type="inferred from homology"/>
<evidence type="ECO:0000256" key="2">
    <source>
        <dbReference type="ARBA" id="ARBA00022670"/>
    </source>
</evidence>
<dbReference type="PROSITE" id="PS51892">
    <property type="entry name" value="SUBTILASE"/>
    <property type="match status" value="1"/>
</dbReference>
<feature type="active site" description="Charge relay system" evidence="5">
    <location>
        <position position="159"/>
    </location>
</feature>
<gene>
    <name evidence="8" type="ORF">COX90_01805</name>
</gene>
<dbReference type="GO" id="GO:0004252">
    <property type="term" value="F:serine-type endopeptidase activity"/>
    <property type="evidence" value="ECO:0007669"/>
    <property type="project" value="UniProtKB-UniRule"/>
</dbReference>
<sequence length="409" mass="41656">MRITKIALGIFIASILVVSGVVLATANNPVGERVYVLTDNSVIKTILGVNQEFPGVFSTGVSPQLKVLSALGLIKTEPVQIYEITGKPTCGNGIIEGGEKCGEPGLSECPTGYVCENCKCVGETTPPARSCYPSAPTPWGIVKVNGGSGGAGVKVAVLDTGVYKDHLDLKANVVDCKDATKVGIRNGCADNNGHGTHVAGTVLANGGADGLGIYGVAPEAKLMAIKVCGGQFCFGDDMAAGIRYAAGNGANIISMSIGGDSPDSQILSAVDYAVGKDVLVVAAAGNDGPEDGSIDYPGAYVKVIAAGAIDSSENVPSWSSRGVNDGDSIIEEREVEFGTPGVSVESTYKDGCYTLMSGTSMATPHVSGLAAKLWQGSASDTRSYLQSIARDIWAAGDDTATGLGLPVAP</sequence>
<dbReference type="EMBL" id="PFPB01000033">
    <property type="protein sequence ID" value="PIZ88956.1"/>
    <property type="molecule type" value="Genomic_DNA"/>
</dbReference>
<dbReference type="Pfam" id="PF00082">
    <property type="entry name" value="Peptidase_S8"/>
    <property type="match status" value="1"/>
</dbReference>
<dbReference type="PRINTS" id="PR00723">
    <property type="entry name" value="SUBTILISIN"/>
</dbReference>
<evidence type="ECO:0000259" key="7">
    <source>
        <dbReference type="Pfam" id="PF00082"/>
    </source>
</evidence>
<keyword evidence="4 5" id="KW-0720">Serine protease</keyword>
<feature type="active site" description="Charge relay system" evidence="5">
    <location>
        <position position="360"/>
    </location>
</feature>
<dbReference type="Proteomes" id="UP000230760">
    <property type="component" value="Unassembled WGS sequence"/>
</dbReference>
<dbReference type="GO" id="GO:0006508">
    <property type="term" value="P:proteolysis"/>
    <property type="evidence" value="ECO:0007669"/>
    <property type="project" value="UniProtKB-KW"/>
</dbReference>
<dbReference type="AlphaFoldDB" id="A0A2M7UYA0"/>
<dbReference type="InterPro" id="IPR022398">
    <property type="entry name" value="Peptidase_S8_His-AS"/>
</dbReference>
<protein>
    <submittedName>
        <fullName evidence="8">Peptidase S8</fullName>
    </submittedName>
</protein>
<evidence type="ECO:0000313" key="9">
    <source>
        <dbReference type="Proteomes" id="UP000230760"/>
    </source>
</evidence>
<dbReference type="InterPro" id="IPR023828">
    <property type="entry name" value="Peptidase_S8_Ser-AS"/>
</dbReference>
<dbReference type="Gene3D" id="3.40.50.200">
    <property type="entry name" value="Peptidase S8/S53 domain"/>
    <property type="match status" value="1"/>
</dbReference>